<protein>
    <submittedName>
        <fullName evidence="2">Uncharacterized protein</fullName>
    </submittedName>
</protein>
<accession>A0ABY5I1T8</accession>
<evidence type="ECO:0000313" key="2">
    <source>
        <dbReference type="EMBL" id="UTY38905.1"/>
    </source>
</evidence>
<proteinExistence type="predicted"/>
<name>A0ABY5I1T8_9FIRM</name>
<evidence type="ECO:0000313" key="3">
    <source>
        <dbReference type="Proteomes" id="UP001060112"/>
    </source>
</evidence>
<organism evidence="2 3">
    <name type="scientific">Allocoprobacillus halotolerans</name>
    <dbReference type="NCBI Taxonomy" id="2944914"/>
    <lineage>
        <taxon>Bacteria</taxon>
        <taxon>Bacillati</taxon>
        <taxon>Bacillota</taxon>
        <taxon>Erysipelotrichia</taxon>
        <taxon>Erysipelotrichales</taxon>
        <taxon>Erysipelotrichaceae</taxon>
        <taxon>Allocoprobacillus</taxon>
    </lineage>
</organism>
<keyword evidence="3" id="KW-1185">Reference proteome</keyword>
<feature type="transmembrane region" description="Helical" evidence="1">
    <location>
        <begin position="6"/>
        <end position="24"/>
    </location>
</feature>
<keyword evidence="1" id="KW-0472">Membrane</keyword>
<dbReference type="RefSeq" id="WP_290139617.1">
    <property type="nucleotide sequence ID" value="NZ_CP101620.1"/>
</dbReference>
<keyword evidence="1" id="KW-1133">Transmembrane helix</keyword>
<evidence type="ECO:0000256" key="1">
    <source>
        <dbReference type="SAM" id="Phobius"/>
    </source>
</evidence>
<sequence length="77" mass="9030">MKKVIIVILIWLMILSGGMIYLFLNPTNEKEEESEAGLPIPACYVLNHGYYTRYDREEDEVHQVEKTLHIMEQSTNM</sequence>
<reference evidence="2" key="1">
    <citation type="submission" date="2022-07" db="EMBL/GenBank/DDBJ databases">
        <title>Faecal culturing of patients with breast cancer.</title>
        <authorList>
            <person name="Teng N.M.Y."/>
            <person name="Kiu R."/>
            <person name="Evans R."/>
            <person name="Baker D.J."/>
            <person name="Zenner C."/>
            <person name="Robinson S.D."/>
            <person name="Hall L.J."/>
        </authorList>
    </citation>
    <scope>NUCLEOTIDE SEQUENCE</scope>
    <source>
        <strain evidence="2">LH1062</strain>
    </source>
</reference>
<keyword evidence="1" id="KW-0812">Transmembrane</keyword>
<gene>
    <name evidence="2" type="ORF">NMU03_15135</name>
</gene>
<dbReference type="Proteomes" id="UP001060112">
    <property type="component" value="Chromosome"/>
</dbReference>
<dbReference type="EMBL" id="CP101620">
    <property type="protein sequence ID" value="UTY38905.1"/>
    <property type="molecule type" value="Genomic_DNA"/>
</dbReference>